<evidence type="ECO:0000313" key="16">
    <source>
        <dbReference type="Proteomes" id="UP000440732"/>
    </source>
</evidence>
<evidence type="ECO:0000313" key="13">
    <source>
        <dbReference type="Proteomes" id="UP000433483"/>
    </source>
</evidence>
<evidence type="ECO:0000313" key="4">
    <source>
        <dbReference type="EMBL" id="KAE9067183.1"/>
    </source>
</evidence>
<accession>A0A6A3VX11</accession>
<dbReference type="Proteomes" id="UP000437068">
    <property type="component" value="Unassembled WGS sequence"/>
</dbReference>
<evidence type="ECO:0000313" key="14">
    <source>
        <dbReference type="Proteomes" id="UP000437068"/>
    </source>
</evidence>
<evidence type="ECO:0000313" key="3">
    <source>
        <dbReference type="EMBL" id="KAE8968986.1"/>
    </source>
</evidence>
<gene>
    <name evidence="10" type="ORF">PF001_g28543</name>
    <name evidence="8" type="ORF">PF002_g29546</name>
    <name evidence="9" type="ORF">PF004_g27011</name>
    <name evidence="7" type="ORF">PF005_g28309</name>
    <name evidence="6" type="ORF">PF006_g28564</name>
    <name evidence="5" type="ORF">PF007_g26286</name>
    <name evidence="11" type="ORF">PF008_g27931</name>
    <name evidence="2" type="ORF">PF009_g28650</name>
    <name evidence="4" type="ORF">PF010_g27569</name>
    <name evidence="3" type="ORF">PF011_g26980</name>
</gene>
<dbReference type="EMBL" id="QXGF01003674">
    <property type="protein sequence ID" value="KAE8921061.1"/>
    <property type="molecule type" value="Genomic_DNA"/>
</dbReference>
<evidence type="ECO:0000313" key="15">
    <source>
        <dbReference type="Proteomes" id="UP000440367"/>
    </source>
</evidence>
<feature type="region of interest" description="Disordered" evidence="1">
    <location>
        <begin position="33"/>
        <end position="107"/>
    </location>
</feature>
<evidence type="ECO:0000313" key="20">
    <source>
        <dbReference type="Proteomes" id="UP000486351"/>
    </source>
</evidence>
<name>A0A6A3VX11_9STRA</name>
<dbReference type="Proteomes" id="UP000440367">
    <property type="component" value="Unassembled WGS sequence"/>
</dbReference>
<evidence type="ECO:0000313" key="10">
    <source>
        <dbReference type="EMBL" id="KAE9271056.1"/>
    </source>
</evidence>
<proteinExistence type="predicted"/>
<dbReference type="Proteomes" id="UP000429523">
    <property type="component" value="Unassembled WGS sequence"/>
</dbReference>
<dbReference type="EMBL" id="QXGD01004096">
    <property type="protein sequence ID" value="KAE9172517.1"/>
    <property type="molecule type" value="Genomic_DNA"/>
</dbReference>
<evidence type="ECO:0000313" key="12">
    <source>
        <dbReference type="Proteomes" id="UP000429523"/>
    </source>
</evidence>
<evidence type="ECO:0000313" key="6">
    <source>
        <dbReference type="EMBL" id="KAE9074346.1"/>
    </source>
</evidence>
<dbReference type="EMBL" id="QXFW01003747">
    <property type="protein sequence ID" value="KAE8968986.1"/>
    <property type="molecule type" value="Genomic_DNA"/>
</dbReference>
<evidence type="ECO:0000313" key="9">
    <source>
        <dbReference type="EMBL" id="KAE9173308.1"/>
    </source>
</evidence>
<dbReference type="AlphaFoldDB" id="A0A6A3VX11"/>
<evidence type="ECO:0000313" key="5">
    <source>
        <dbReference type="EMBL" id="KAE9072149.1"/>
    </source>
</evidence>
<evidence type="ECO:0000256" key="1">
    <source>
        <dbReference type="SAM" id="MobiDB-lite"/>
    </source>
</evidence>
<evidence type="ECO:0000313" key="2">
    <source>
        <dbReference type="EMBL" id="KAE8921061.1"/>
    </source>
</evidence>
<dbReference type="Proteomes" id="UP000433483">
    <property type="component" value="Unassembled WGS sequence"/>
</dbReference>
<protein>
    <submittedName>
        <fullName evidence="8">Uncharacterized protein</fullName>
    </submittedName>
</protein>
<feature type="compositionally biased region" description="Basic and acidic residues" evidence="1">
    <location>
        <begin position="94"/>
        <end position="107"/>
    </location>
</feature>
<feature type="compositionally biased region" description="Polar residues" evidence="1">
    <location>
        <begin position="34"/>
        <end position="43"/>
    </location>
</feature>
<evidence type="ECO:0000313" key="7">
    <source>
        <dbReference type="EMBL" id="KAE9168590.1"/>
    </source>
</evidence>
<dbReference type="EMBL" id="QXGB01003866">
    <property type="protein sequence ID" value="KAE9168590.1"/>
    <property type="molecule type" value="Genomic_DNA"/>
</dbReference>
<dbReference type="Proteomes" id="UP000488956">
    <property type="component" value="Unassembled WGS sequence"/>
</dbReference>
<dbReference type="EMBL" id="QXFX01003760">
    <property type="protein sequence ID" value="KAE9067183.1"/>
    <property type="molecule type" value="Genomic_DNA"/>
</dbReference>
<feature type="compositionally biased region" description="Polar residues" evidence="1">
    <location>
        <begin position="52"/>
        <end position="61"/>
    </location>
</feature>
<dbReference type="EMBL" id="QXGA01004331">
    <property type="protein sequence ID" value="KAE9074346.1"/>
    <property type="molecule type" value="Genomic_DNA"/>
</dbReference>
<dbReference type="OrthoDB" id="162712at2759"/>
<dbReference type="EMBL" id="QXGE01004325">
    <property type="protein sequence ID" value="KAE9271056.1"/>
    <property type="molecule type" value="Genomic_DNA"/>
</dbReference>
<organism evidence="8 15">
    <name type="scientific">Phytophthora fragariae</name>
    <dbReference type="NCBI Taxonomy" id="53985"/>
    <lineage>
        <taxon>Eukaryota</taxon>
        <taxon>Sar</taxon>
        <taxon>Stramenopiles</taxon>
        <taxon>Oomycota</taxon>
        <taxon>Peronosporomycetes</taxon>
        <taxon>Peronosporales</taxon>
        <taxon>Peronosporaceae</taxon>
        <taxon>Phytophthora</taxon>
    </lineage>
</organism>
<dbReference type="Proteomes" id="UP000476176">
    <property type="component" value="Unassembled WGS sequence"/>
</dbReference>
<evidence type="ECO:0000313" key="8">
    <source>
        <dbReference type="EMBL" id="KAE9172517.1"/>
    </source>
</evidence>
<dbReference type="Proteomes" id="UP000460718">
    <property type="component" value="Unassembled WGS sequence"/>
</dbReference>
<dbReference type="EMBL" id="QXFY01003896">
    <property type="protein sequence ID" value="KAE9281241.1"/>
    <property type="molecule type" value="Genomic_DNA"/>
</dbReference>
<evidence type="ECO:0000313" key="18">
    <source>
        <dbReference type="Proteomes" id="UP000460718"/>
    </source>
</evidence>
<dbReference type="Proteomes" id="UP000486351">
    <property type="component" value="Unassembled WGS sequence"/>
</dbReference>
<dbReference type="Proteomes" id="UP000441208">
    <property type="component" value="Unassembled WGS sequence"/>
</dbReference>
<evidence type="ECO:0000313" key="21">
    <source>
        <dbReference type="Proteomes" id="UP000488956"/>
    </source>
</evidence>
<dbReference type="EMBL" id="QXFZ01002986">
    <property type="protein sequence ID" value="KAE9072149.1"/>
    <property type="molecule type" value="Genomic_DNA"/>
</dbReference>
<keyword evidence="13" id="KW-1185">Reference proteome</keyword>
<reference evidence="12 13" key="1">
    <citation type="submission" date="2018-08" db="EMBL/GenBank/DDBJ databases">
        <title>Genomic investigation of the strawberry pathogen Phytophthora fragariae indicates pathogenicity is determined by transcriptional variation in three key races.</title>
        <authorList>
            <person name="Adams T.M."/>
            <person name="Armitage A.D."/>
            <person name="Sobczyk M.K."/>
            <person name="Bates H.J."/>
            <person name="Dunwell J.M."/>
            <person name="Nellist C.F."/>
            <person name="Harrison R.J."/>
        </authorList>
    </citation>
    <scope>NUCLEOTIDE SEQUENCE [LARGE SCALE GENOMIC DNA]</scope>
    <source>
        <strain evidence="10 14">A4</strain>
        <strain evidence="8 15">BC-1</strain>
        <strain evidence="9 19">BC-23</strain>
        <strain evidence="7 13">NOV-27</strain>
        <strain evidence="6 16">NOV-5</strain>
        <strain evidence="5 17">NOV-71</strain>
        <strain evidence="11 20">NOV-77</strain>
        <strain evidence="2 12">NOV-9</strain>
        <strain evidence="4 21">ONT-3</strain>
        <strain evidence="3 18">SCRP245</strain>
    </source>
</reference>
<comment type="caution">
    <text evidence="8">The sequence shown here is derived from an EMBL/GenBank/DDBJ whole genome shotgun (WGS) entry which is preliminary data.</text>
</comment>
<sequence length="237" mass="26909">MDHELTAVCQFLNDLSLDEIYRLDVAAFEDAMWSPTSPTSDESVCSDDDTDASTVTGVTSDEGSDVEDPPTSSRKRAASHLVASTSPTKKKRLPKSDQQRARQRVYDQKCRFKKQTSHKANCQSFVPATKLFVVLMEKLMEQTEMRIQLLRLVGEDARSPAHDQQLRWNRDALKVIDQWMLTWNAERSKNTGKFFLREQANEVEPEMAKLTDVGKRLALLTAELQWRVGGLTFTLAL</sequence>
<dbReference type="EMBL" id="QXGC01003760">
    <property type="protein sequence ID" value="KAE9173308.1"/>
    <property type="molecule type" value="Genomic_DNA"/>
</dbReference>
<evidence type="ECO:0000313" key="11">
    <source>
        <dbReference type="EMBL" id="KAE9281241.1"/>
    </source>
</evidence>
<dbReference type="Proteomes" id="UP000440732">
    <property type="component" value="Unassembled WGS sequence"/>
</dbReference>
<evidence type="ECO:0000313" key="17">
    <source>
        <dbReference type="Proteomes" id="UP000441208"/>
    </source>
</evidence>
<evidence type="ECO:0000313" key="19">
    <source>
        <dbReference type="Proteomes" id="UP000476176"/>
    </source>
</evidence>